<feature type="domain" description="Methyltransferase" evidence="1">
    <location>
        <begin position="45"/>
        <end position="135"/>
    </location>
</feature>
<proteinExistence type="predicted"/>
<sequence length="247" mass="28334">MPHNALYTDLSCYYDLMCADIDYKTQSDSAHRMHQIFGNGGKRHLDLACGTGPHIQYFCATNYDCSGLDINQPMLDIAQERCPQAQFSQGNMCAFHYENRFDLITCFLYSIHYSGVLKELAGCIESAHGALEKGGVFFFNVVDRRQINNDLFIQHSINHEDSCFTFRSAWHYVGNGEKQTLNLSINKVSNDSQQTWEDKHPMVALDFDELQDMLSPYFEVHIFEHDYGKIIPWQKQSGNAIFVCVKV</sequence>
<evidence type="ECO:0000313" key="2">
    <source>
        <dbReference type="EMBL" id="SBS36738.1"/>
    </source>
</evidence>
<keyword evidence="3" id="KW-1185">Reference proteome</keyword>
<dbReference type="SUPFAM" id="SSF53335">
    <property type="entry name" value="S-adenosyl-L-methionine-dependent methyltransferases"/>
    <property type="match status" value="1"/>
</dbReference>
<dbReference type="EC" id="2.1.1.234" evidence="2"/>
<dbReference type="InterPro" id="IPR041698">
    <property type="entry name" value="Methyltransf_25"/>
</dbReference>
<dbReference type="Proteomes" id="UP000092544">
    <property type="component" value="Unassembled WGS sequence"/>
</dbReference>
<dbReference type="AlphaFoldDB" id="A0A1A8TQQ7"/>
<dbReference type="EMBL" id="FLOB01000014">
    <property type="protein sequence ID" value="SBS36738.1"/>
    <property type="molecule type" value="Genomic_DNA"/>
</dbReference>
<keyword evidence="2" id="KW-0489">Methyltransferase</keyword>
<dbReference type="CDD" id="cd02440">
    <property type="entry name" value="AdoMet_MTases"/>
    <property type="match status" value="1"/>
</dbReference>
<accession>A0A1A8TQQ7</accession>
<dbReference type="PANTHER" id="PTHR43464">
    <property type="entry name" value="METHYLTRANSFERASE"/>
    <property type="match status" value="1"/>
</dbReference>
<keyword evidence="2" id="KW-0808">Transferase</keyword>
<dbReference type="InterPro" id="IPR029063">
    <property type="entry name" value="SAM-dependent_MTases_sf"/>
</dbReference>
<dbReference type="GO" id="GO:0008168">
    <property type="term" value="F:methyltransferase activity"/>
    <property type="evidence" value="ECO:0007669"/>
    <property type="project" value="UniProtKB-KW"/>
</dbReference>
<name>A0A1A8TQQ7_9GAMM</name>
<dbReference type="Gene3D" id="3.40.50.150">
    <property type="entry name" value="Vaccinia Virus protein VP39"/>
    <property type="match status" value="1"/>
</dbReference>
<dbReference type="RefSeq" id="WP_067019625.1">
    <property type="nucleotide sequence ID" value="NZ_FLOB01000014.1"/>
</dbReference>
<organism evidence="2 3">
    <name type="scientific">Marinomonas spartinae</name>
    <dbReference type="NCBI Taxonomy" id="1792290"/>
    <lineage>
        <taxon>Bacteria</taxon>
        <taxon>Pseudomonadati</taxon>
        <taxon>Pseudomonadota</taxon>
        <taxon>Gammaproteobacteria</taxon>
        <taxon>Oceanospirillales</taxon>
        <taxon>Oceanospirillaceae</taxon>
        <taxon>Marinomonas</taxon>
    </lineage>
</organism>
<evidence type="ECO:0000259" key="1">
    <source>
        <dbReference type="Pfam" id="PF13649"/>
    </source>
</evidence>
<dbReference type="Gene3D" id="2.20.130.10">
    <property type="entry name" value="CAC2371-like domains"/>
    <property type="match status" value="1"/>
</dbReference>
<dbReference type="OrthoDB" id="5800887at2"/>
<dbReference type="STRING" id="1792290.MSP8886_03828"/>
<evidence type="ECO:0000313" key="3">
    <source>
        <dbReference type="Proteomes" id="UP000092544"/>
    </source>
</evidence>
<gene>
    <name evidence="2" type="primary">desVI</name>
    <name evidence="2" type="ORF">MSP8886_03828</name>
</gene>
<reference evidence="2 3" key="1">
    <citation type="submission" date="2016-06" db="EMBL/GenBank/DDBJ databases">
        <authorList>
            <person name="Kjaerup R.B."/>
            <person name="Dalgaard T.S."/>
            <person name="Juul-Madsen H.R."/>
        </authorList>
    </citation>
    <scope>NUCLEOTIDE SEQUENCE [LARGE SCALE GENOMIC DNA]</scope>
    <source>
        <strain evidence="2 3">CECT 8886</strain>
    </source>
</reference>
<protein>
    <submittedName>
        <fullName evidence="2">dTDP-3-amino-3,4, 6-trideoxy-alpha-D-glucopyranose</fullName>
        <ecNumber evidence="2">2.1.1.234</ecNumber>
    </submittedName>
</protein>
<dbReference type="Pfam" id="PF13649">
    <property type="entry name" value="Methyltransf_25"/>
    <property type="match status" value="1"/>
</dbReference>
<dbReference type="GO" id="GO:0032259">
    <property type="term" value="P:methylation"/>
    <property type="evidence" value="ECO:0007669"/>
    <property type="project" value="UniProtKB-KW"/>
</dbReference>